<reference evidence="1 2" key="1">
    <citation type="journal article" date="2016" name="Nat. Commun.">
        <title>Thousands of microbial genomes shed light on interconnected biogeochemical processes in an aquifer system.</title>
        <authorList>
            <person name="Anantharaman K."/>
            <person name="Brown C.T."/>
            <person name="Hug L.A."/>
            <person name="Sharon I."/>
            <person name="Castelle C.J."/>
            <person name="Probst A.J."/>
            <person name="Thomas B.C."/>
            <person name="Singh A."/>
            <person name="Wilkins M.J."/>
            <person name="Karaoz U."/>
            <person name="Brodie E.L."/>
            <person name="Williams K.H."/>
            <person name="Hubbard S.S."/>
            <person name="Banfield J.F."/>
        </authorList>
    </citation>
    <scope>NUCLEOTIDE SEQUENCE [LARGE SCALE GENOMIC DNA]</scope>
</reference>
<sequence>MAATVTSDQFEILKVTQKEQVLIDFFKHNNHIPTQDNDKKIHLKFPHYPDLDITIAGYTLLNERWYAVIRTKNFKPETFILKPLSKERPTVFFFT</sequence>
<organism evidence="1 2">
    <name type="scientific">candidate division WWE3 bacterium RBG_19FT_COMBO_34_6</name>
    <dbReference type="NCBI Taxonomy" id="1802612"/>
    <lineage>
        <taxon>Bacteria</taxon>
        <taxon>Katanobacteria</taxon>
    </lineage>
</organism>
<dbReference type="EMBL" id="MEUV01000036">
    <property type="protein sequence ID" value="OGC45462.1"/>
    <property type="molecule type" value="Genomic_DNA"/>
</dbReference>
<accession>A0A1F4UKS0</accession>
<protein>
    <submittedName>
        <fullName evidence="1">Uncharacterized protein</fullName>
    </submittedName>
</protein>
<comment type="caution">
    <text evidence="1">The sequence shown here is derived from an EMBL/GenBank/DDBJ whole genome shotgun (WGS) entry which is preliminary data.</text>
</comment>
<dbReference type="Proteomes" id="UP000178615">
    <property type="component" value="Unassembled WGS sequence"/>
</dbReference>
<name>A0A1F4UKS0_UNCKA</name>
<proteinExistence type="predicted"/>
<gene>
    <name evidence="1" type="ORF">A2V49_03435</name>
</gene>
<dbReference type="AlphaFoldDB" id="A0A1F4UKS0"/>
<evidence type="ECO:0000313" key="1">
    <source>
        <dbReference type="EMBL" id="OGC45462.1"/>
    </source>
</evidence>
<evidence type="ECO:0000313" key="2">
    <source>
        <dbReference type="Proteomes" id="UP000178615"/>
    </source>
</evidence>